<evidence type="ECO:0000313" key="4">
    <source>
        <dbReference type="Proteomes" id="UP000823823"/>
    </source>
</evidence>
<comment type="caution">
    <text evidence="3">The sequence shown here is derived from an EMBL/GenBank/DDBJ whole genome shotgun (WGS) entry which is preliminary data.</text>
</comment>
<evidence type="ECO:0000256" key="2">
    <source>
        <dbReference type="SAM" id="Phobius"/>
    </source>
</evidence>
<protein>
    <submittedName>
        <fullName evidence="3">Trp biosynthesis-associated membrane protein</fullName>
    </submittedName>
</protein>
<evidence type="ECO:0000256" key="1">
    <source>
        <dbReference type="SAM" id="MobiDB-lite"/>
    </source>
</evidence>
<keyword evidence="2" id="KW-0472">Membrane</keyword>
<dbReference type="Proteomes" id="UP000823823">
    <property type="component" value="Unassembled WGS sequence"/>
</dbReference>
<feature type="transmembrane region" description="Helical" evidence="2">
    <location>
        <begin position="91"/>
        <end position="113"/>
    </location>
</feature>
<organism evidence="3 4">
    <name type="scientific">Candidatus Brachybacterium merdavium</name>
    <dbReference type="NCBI Taxonomy" id="2838513"/>
    <lineage>
        <taxon>Bacteria</taxon>
        <taxon>Bacillati</taxon>
        <taxon>Actinomycetota</taxon>
        <taxon>Actinomycetes</taxon>
        <taxon>Micrococcales</taxon>
        <taxon>Dermabacteraceae</taxon>
        <taxon>Brachybacterium</taxon>
    </lineage>
</organism>
<reference evidence="3" key="2">
    <citation type="submission" date="2021-04" db="EMBL/GenBank/DDBJ databases">
        <authorList>
            <person name="Gilroy R."/>
        </authorList>
    </citation>
    <scope>NUCLEOTIDE SEQUENCE</scope>
    <source>
        <strain evidence="3">ChiHjej13B12-24818</strain>
    </source>
</reference>
<accession>A0A9D2LF38</accession>
<proteinExistence type="predicted"/>
<sequence>MTGGPRTRSRRAPTRRTTVLAGLVASVVLLASTRTVWTEATGADLAGTAQAIEVTGADAAPAVMAVGLVALAASLATSLSSRWIRLVTGPVLILAGLLSAASMIGVIVDPAAASAAAVSQATGVIGAQSAASATIWPVLSLLPAAAVTGMGALVLAVGGRWPQGTRYRRATLTVTADPAEDPAAAWDALTRGDDPSLPTEDDTDHTGPGT</sequence>
<dbReference type="Pfam" id="PF09534">
    <property type="entry name" value="Trp_oprn_chp"/>
    <property type="match status" value="1"/>
</dbReference>
<keyword evidence="2" id="KW-0812">Transmembrane</keyword>
<gene>
    <name evidence="3" type="ORF">H9786_12510</name>
</gene>
<feature type="region of interest" description="Disordered" evidence="1">
    <location>
        <begin position="186"/>
        <end position="210"/>
    </location>
</feature>
<feature type="transmembrane region" description="Helical" evidence="2">
    <location>
        <begin position="59"/>
        <end position="79"/>
    </location>
</feature>
<name>A0A9D2LF38_9MICO</name>
<dbReference type="EMBL" id="DWZH01000098">
    <property type="protein sequence ID" value="HJB11328.1"/>
    <property type="molecule type" value="Genomic_DNA"/>
</dbReference>
<dbReference type="InterPro" id="IPR019051">
    <property type="entry name" value="Trp_biosyn_TM_oprn/chp"/>
</dbReference>
<feature type="transmembrane region" description="Helical" evidence="2">
    <location>
        <begin position="133"/>
        <end position="159"/>
    </location>
</feature>
<keyword evidence="2" id="KW-1133">Transmembrane helix</keyword>
<evidence type="ECO:0000313" key="3">
    <source>
        <dbReference type="EMBL" id="HJB11328.1"/>
    </source>
</evidence>
<reference evidence="3" key="1">
    <citation type="journal article" date="2021" name="PeerJ">
        <title>Extensive microbial diversity within the chicken gut microbiome revealed by metagenomics and culture.</title>
        <authorList>
            <person name="Gilroy R."/>
            <person name="Ravi A."/>
            <person name="Getino M."/>
            <person name="Pursley I."/>
            <person name="Horton D.L."/>
            <person name="Alikhan N.F."/>
            <person name="Baker D."/>
            <person name="Gharbi K."/>
            <person name="Hall N."/>
            <person name="Watson M."/>
            <person name="Adriaenssens E.M."/>
            <person name="Foster-Nyarko E."/>
            <person name="Jarju S."/>
            <person name="Secka A."/>
            <person name="Antonio M."/>
            <person name="Oren A."/>
            <person name="Chaudhuri R.R."/>
            <person name="La Ragione R."/>
            <person name="Hildebrand F."/>
            <person name="Pallen M.J."/>
        </authorList>
    </citation>
    <scope>NUCLEOTIDE SEQUENCE</scope>
    <source>
        <strain evidence="3">ChiHjej13B12-24818</strain>
    </source>
</reference>
<dbReference type="AlphaFoldDB" id="A0A9D2LF38"/>